<dbReference type="PANTHER" id="PTHR31225">
    <property type="entry name" value="OS04G0344100 PROTEIN-RELATED"/>
    <property type="match status" value="1"/>
</dbReference>
<dbReference type="SUPFAM" id="SSF48576">
    <property type="entry name" value="Terpenoid synthases"/>
    <property type="match status" value="1"/>
</dbReference>
<organism evidence="3 4">
    <name type="scientific">Turnera subulata</name>
    <dbReference type="NCBI Taxonomy" id="218843"/>
    <lineage>
        <taxon>Eukaryota</taxon>
        <taxon>Viridiplantae</taxon>
        <taxon>Streptophyta</taxon>
        <taxon>Embryophyta</taxon>
        <taxon>Tracheophyta</taxon>
        <taxon>Spermatophyta</taxon>
        <taxon>Magnoliopsida</taxon>
        <taxon>eudicotyledons</taxon>
        <taxon>Gunneridae</taxon>
        <taxon>Pentapetalae</taxon>
        <taxon>rosids</taxon>
        <taxon>fabids</taxon>
        <taxon>Malpighiales</taxon>
        <taxon>Passifloraceae</taxon>
        <taxon>Turnera</taxon>
    </lineage>
</organism>
<reference evidence="3" key="1">
    <citation type="submission" date="2022-02" db="EMBL/GenBank/DDBJ databases">
        <authorList>
            <person name="Henning P.M."/>
            <person name="McCubbin A.G."/>
            <person name="Shore J.S."/>
        </authorList>
    </citation>
    <scope>NUCLEOTIDE SEQUENCE</scope>
    <source>
        <strain evidence="3">F60SS</strain>
        <tissue evidence="3">Leaves</tissue>
    </source>
</reference>
<dbReference type="GO" id="GO:0010333">
    <property type="term" value="F:terpene synthase activity"/>
    <property type="evidence" value="ECO:0007669"/>
    <property type="project" value="InterPro"/>
</dbReference>
<dbReference type="GO" id="GO:0000287">
    <property type="term" value="F:magnesium ion binding"/>
    <property type="evidence" value="ECO:0007669"/>
    <property type="project" value="InterPro"/>
</dbReference>
<name>A0A9Q0JS63_9ROSI</name>
<dbReference type="EMBL" id="JAKUCV010000206">
    <property type="protein sequence ID" value="KAJ4850830.1"/>
    <property type="molecule type" value="Genomic_DNA"/>
</dbReference>
<sequence>EYMQICYKELLNVFNEIEEDVAKEGWSYRVQYGKETMKGLVHAYFEEAQWFHENRIPSMEEYMRVALVTSGYTMLTTVSFIGMDNIVTNQAFDWVLQHPNIIKGSETIGRLMDDIKSHKFEQERGHAASAVECYTKEHGVPEEEACKVLQMEVVKAWKDINEECLKPTAVPMPLLTRILNLTRVIDVIYKDEDCYTHVGKVMKNNVASVLIHPVPI</sequence>
<dbReference type="InterPro" id="IPR005630">
    <property type="entry name" value="Terpene_synthase_metal-bd"/>
</dbReference>
<reference evidence="3" key="2">
    <citation type="journal article" date="2023" name="Plants (Basel)">
        <title>Annotation of the Turnera subulata (Passifloraceae) Draft Genome Reveals the S-Locus Evolved after the Divergence of Turneroideae from Passifloroideae in a Stepwise Manner.</title>
        <authorList>
            <person name="Henning P.M."/>
            <person name="Roalson E.H."/>
            <person name="Mir W."/>
            <person name="McCubbin A.G."/>
            <person name="Shore J.S."/>
        </authorList>
    </citation>
    <scope>NUCLEOTIDE SEQUENCE</scope>
    <source>
        <strain evidence="3">F60SS</strain>
    </source>
</reference>
<dbReference type="InterPro" id="IPR008949">
    <property type="entry name" value="Isoprenoid_synthase_dom_sf"/>
</dbReference>
<dbReference type="OrthoDB" id="1877784at2759"/>
<evidence type="ECO:0000259" key="2">
    <source>
        <dbReference type="Pfam" id="PF03936"/>
    </source>
</evidence>
<dbReference type="PANTHER" id="PTHR31225:SF251">
    <property type="entry name" value="(-)-GERMACRENE D SYNTHASE-LIKE ISOFORM X2"/>
    <property type="match status" value="1"/>
</dbReference>
<comment type="caution">
    <text evidence="3">The sequence shown here is derived from an EMBL/GenBank/DDBJ whole genome shotgun (WGS) entry which is preliminary data.</text>
</comment>
<feature type="domain" description="Terpene synthase metal-binding" evidence="2">
    <location>
        <begin position="1"/>
        <end position="159"/>
    </location>
</feature>
<dbReference type="InterPro" id="IPR050148">
    <property type="entry name" value="Terpene_synthase-like"/>
</dbReference>
<gene>
    <name evidence="3" type="ORF">Tsubulata_047454</name>
</gene>
<evidence type="ECO:0000313" key="4">
    <source>
        <dbReference type="Proteomes" id="UP001141552"/>
    </source>
</evidence>
<accession>A0A9Q0JS63</accession>
<dbReference type="Proteomes" id="UP001141552">
    <property type="component" value="Unassembled WGS sequence"/>
</dbReference>
<dbReference type="GO" id="GO:0016114">
    <property type="term" value="P:terpenoid biosynthetic process"/>
    <property type="evidence" value="ECO:0007669"/>
    <property type="project" value="InterPro"/>
</dbReference>
<feature type="non-terminal residue" evidence="3">
    <location>
        <position position="1"/>
    </location>
</feature>
<dbReference type="Gene3D" id="1.10.600.10">
    <property type="entry name" value="Farnesyl Diphosphate Synthase"/>
    <property type="match status" value="1"/>
</dbReference>
<evidence type="ECO:0000256" key="1">
    <source>
        <dbReference type="ARBA" id="ARBA00022723"/>
    </source>
</evidence>
<keyword evidence="4" id="KW-1185">Reference proteome</keyword>
<dbReference type="Pfam" id="PF03936">
    <property type="entry name" value="Terpene_synth_C"/>
    <property type="match status" value="1"/>
</dbReference>
<dbReference type="AlphaFoldDB" id="A0A9Q0JS63"/>
<evidence type="ECO:0000313" key="3">
    <source>
        <dbReference type="EMBL" id="KAJ4850830.1"/>
    </source>
</evidence>
<protein>
    <recommendedName>
        <fullName evidence="2">Terpene synthase metal-binding domain-containing protein</fullName>
    </recommendedName>
</protein>
<keyword evidence="1" id="KW-0479">Metal-binding</keyword>
<proteinExistence type="predicted"/>